<sequence length="686" mass="79659">MKNATIIVPVYKDWDSLKICINSLKKNVDARHKVLFVNDKGPAWHDMEGKIKKSIAGCPNFSYFVNKQNMGFVKTCNRAVYELDQTGNDILLLNSDTQVTDGFLEEMLEVLYACEKHGVVCPRSNQATILTIPVKNNIGRALEAEASYSVFRQVSPLLPRFSVIPTGVGFAILIKRELVERFGLFDEAYSPGYNEENDFCMRINQYGYSAVMANRAYVYHFESKSFGAGKYEIDSRNHKMLIEKYPYYDAAVDGYFKHSMHPAEYFADLAADHVYEKPRILFSLYEIPSSYNGTAHYGLSILKHFYRLFCEKYEIHILINDMADQLFGVSRAYRNVWHPDHIEGTFHLAFSPSQIFHREHLWILNRTSLRYVFCMQDIISLRSSYLLTDDLERLEIFRKTIRYCAAMMSISQFSLDDTKGYFWNEFHRRKIKTKVIYHGMDDAKASVSCGTLPFQEYYMVFGNFYKHKFLDETIPYLKTLKQNFIILGSSETGKICGNIYGYQSGCQEQEWMNMLISSAKAIIFPSVYEGFGLPILDAVRFDKKIAVQNNGLNRELKREFADFSENIYLFDHLETLKDFIADVEAYPKAVLKNGRKVIRTWDQAATELESFLAEVLAEKIDFRLLEDRWSELKYAENICAMYRNQGGEHCVKAGRVLKIKIYIYNNFPRLFAVLKKIKMKLERVAK</sequence>
<dbReference type="PANTHER" id="PTHR43179:SF12">
    <property type="entry name" value="GALACTOFURANOSYLTRANSFERASE GLFT2"/>
    <property type="match status" value="1"/>
</dbReference>
<dbReference type="HOGENOM" id="CLU_401027_0_0_9"/>
<dbReference type="Proteomes" id="UP000012589">
    <property type="component" value="Unassembled WGS sequence"/>
</dbReference>
<gene>
    <name evidence="6" type="ORF">C823_02403</name>
</gene>
<feature type="domain" description="Glycosyltransferase 2-like" evidence="5">
    <location>
        <begin position="5"/>
        <end position="180"/>
    </location>
</feature>
<dbReference type="PANTHER" id="PTHR43179">
    <property type="entry name" value="RHAMNOSYLTRANSFERASE WBBL"/>
    <property type="match status" value="1"/>
</dbReference>
<dbReference type="STRING" id="1235802.C823_02403"/>
<dbReference type="Gene3D" id="3.90.550.10">
    <property type="entry name" value="Spore Coat Polysaccharide Biosynthesis Protein SpsA, Chain A"/>
    <property type="match status" value="1"/>
</dbReference>
<dbReference type="Gene3D" id="3.40.50.2000">
    <property type="entry name" value="Glycogen Phosphorylase B"/>
    <property type="match status" value="1"/>
</dbReference>
<evidence type="ECO:0000256" key="4">
    <source>
        <dbReference type="ARBA" id="ARBA00022679"/>
    </source>
</evidence>
<dbReference type="GO" id="GO:0016757">
    <property type="term" value="F:glycosyltransferase activity"/>
    <property type="evidence" value="ECO:0007669"/>
    <property type="project" value="UniProtKB-KW"/>
</dbReference>
<organism evidence="6 7">
    <name type="scientific">Eubacterium plexicaudatum ASF492</name>
    <dbReference type="NCBI Taxonomy" id="1235802"/>
    <lineage>
        <taxon>Bacteria</taxon>
        <taxon>Bacillati</taxon>
        <taxon>Bacillota</taxon>
        <taxon>Clostridia</taxon>
        <taxon>Eubacteriales</taxon>
        <taxon>Eubacteriaceae</taxon>
        <taxon>Eubacterium</taxon>
    </lineage>
</organism>
<dbReference type="PATRIC" id="fig|1235802.3.peg.2541"/>
<evidence type="ECO:0000313" key="7">
    <source>
        <dbReference type="Proteomes" id="UP000012589"/>
    </source>
</evidence>
<protein>
    <recommendedName>
        <fullName evidence="5">Glycosyltransferase 2-like domain-containing protein</fullName>
    </recommendedName>
</protein>
<dbReference type="InterPro" id="IPR001173">
    <property type="entry name" value="Glyco_trans_2-like"/>
</dbReference>
<evidence type="ECO:0000313" key="6">
    <source>
        <dbReference type="EMBL" id="EMZ27279.1"/>
    </source>
</evidence>
<keyword evidence="4" id="KW-0808">Transferase</keyword>
<keyword evidence="3" id="KW-0328">Glycosyltransferase</keyword>
<dbReference type="AlphaFoldDB" id="N2ARY2"/>
<comment type="pathway">
    <text evidence="1">Cell wall biogenesis; cell wall polysaccharide biosynthesis.</text>
</comment>
<reference evidence="6 7" key="1">
    <citation type="journal article" date="2014" name="Genome Announc.">
        <title>Draft genome sequences of the altered schaedler flora, a defined bacterial community from gnotobiotic mice.</title>
        <authorList>
            <person name="Wannemuehler M.J."/>
            <person name="Overstreet A.M."/>
            <person name="Ward D.V."/>
            <person name="Phillips G.J."/>
        </authorList>
    </citation>
    <scope>NUCLEOTIDE SEQUENCE [LARGE SCALE GENOMIC DNA]</scope>
    <source>
        <strain evidence="6 7">ASF492</strain>
    </source>
</reference>
<dbReference type="SUPFAM" id="SSF53448">
    <property type="entry name" value="Nucleotide-diphospho-sugar transferases"/>
    <property type="match status" value="1"/>
</dbReference>
<proteinExistence type="inferred from homology"/>
<dbReference type="Pfam" id="PF00535">
    <property type="entry name" value="Glycos_transf_2"/>
    <property type="match status" value="1"/>
</dbReference>
<dbReference type="EMBL" id="AQFT01000072">
    <property type="protein sequence ID" value="EMZ27279.1"/>
    <property type="molecule type" value="Genomic_DNA"/>
</dbReference>
<name>N2ARY2_9FIRM</name>
<accession>N2ARY2</accession>
<keyword evidence="7" id="KW-1185">Reference proteome</keyword>
<evidence type="ECO:0000256" key="2">
    <source>
        <dbReference type="ARBA" id="ARBA00006739"/>
    </source>
</evidence>
<dbReference type="InterPro" id="IPR029044">
    <property type="entry name" value="Nucleotide-diphossugar_trans"/>
</dbReference>
<dbReference type="OrthoDB" id="9771846at2"/>
<evidence type="ECO:0000259" key="5">
    <source>
        <dbReference type="Pfam" id="PF00535"/>
    </source>
</evidence>
<dbReference type="eggNOG" id="COG1216">
    <property type="taxonomic scope" value="Bacteria"/>
</dbReference>
<evidence type="ECO:0000256" key="3">
    <source>
        <dbReference type="ARBA" id="ARBA00022676"/>
    </source>
</evidence>
<comment type="similarity">
    <text evidence="2">Belongs to the glycosyltransferase 2 family.</text>
</comment>
<comment type="caution">
    <text evidence="6">The sequence shown here is derived from an EMBL/GenBank/DDBJ whole genome shotgun (WGS) entry which is preliminary data.</text>
</comment>
<evidence type="ECO:0000256" key="1">
    <source>
        <dbReference type="ARBA" id="ARBA00004776"/>
    </source>
</evidence>
<dbReference type="SUPFAM" id="SSF53756">
    <property type="entry name" value="UDP-Glycosyltransferase/glycogen phosphorylase"/>
    <property type="match status" value="1"/>
</dbReference>